<dbReference type="PANTHER" id="PTHR47936:SF1">
    <property type="entry name" value="PENTATRICOPEPTIDE REPEAT-CONTAINING PROTEIN GUN1, CHLOROPLASTIC"/>
    <property type="match status" value="1"/>
</dbReference>
<organism evidence="4 5">
    <name type="scientific">Durusdinium trenchii</name>
    <dbReference type="NCBI Taxonomy" id="1381693"/>
    <lineage>
        <taxon>Eukaryota</taxon>
        <taxon>Sar</taxon>
        <taxon>Alveolata</taxon>
        <taxon>Dinophyceae</taxon>
        <taxon>Suessiales</taxon>
        <taxon>Symbiodiniaceae</taxon>
        <taxon>Durusdinium</taxon>
    </lineage>
</organism>
<proteinExistence type="predicted"/>
<keyword evidence="5" id="KW-1185">Reference proteome</keyword>
<dbReference type="InterPro" id="IPR011990">
    <property type="entry name" value="TPR-like_helical_dom_sf"/>
</dbReference>
<keyword evidence="3" id="KW-0732">Signal</keyword>
<sequence>MASNLLAAMASSLTAMVFASTNVICCELAQIQCLILLSGPLLAACGGHVRSGAKTPRQAQAEIAKRQKLESVFNVAGMLDNKALLTRFTKTLLENPGAISSKELAEKVFNVLGRAELWEEALWLFTALRDRSLKPSQETYKAICSGVRCSWRWSLQFFQLQQTEAQTTSQSFSLVMRAFKSKQWPVSLQLLGLAQECFQDEINGYCRGSVQDAFWDFSSGCCQQLAEAGAWLTALELLSLLMEPDLWWSANSVRKEEVVSSVIGACALSGHWQLALNLVFGALKGYSGSTALRHILGACSQAKAWEAATELLSVMRPSADVALARSYMKSCASAQEWQMALDVLEDLEASDKDIDEMTYAAAITAICSGEEWHQAMALFQHMQRFGTELAEVAFHARLRAAAAQPRNLQAVGRLMATWGHTPMSKPMLHSAMKVLASQVCWRLALQLGTSPASDVALLNQAATVAVRAERWQEALALLSNGDTDGVAALGVALDAAQKGLAWQLALQALGTRLEAGSNVVSWNAACGACVGHWEVVLNLLEEMVTRNMSPDVVSYTVAVTACAQQLRWQQILVLLEKSGGGDPVTIWHAWRSHEALMRQLPGFYAAVSLRKTLQRLANAEDWQTGFNLAATGVLQRDLRLGHTTNGRMANFKGGKRKQSEGAKAKFWSLQVPGSEASVSEAAPGVPEPDSRAISQKALMLFTAPHRLPSAGSSSWRGNIWLCLPGYVATDACGSEDHVSWLFP</sequence>
<protein>
    <recommendedName>
        <fullName evidence="6">Pentatricopeptide repeat-containing protein, chloroplastic</fullName>
    </recommendedName>
</protein>
<reference evidence="4 5" key="1">
    <citation type="submission" date="2024-02" db="EMBL/GenBank/DDBJ databases">
        <authorList>
            <person name="Chen Y."/>
            <person name="Shah S."/>
            <person name="Dougan E. K."/>
            <person name="Thang M."/>
            <person name="Chan C."/>
        </authorList>
    </citation>
    <scope>NUCLEOTIDE SEQUENCE [LARGE SCALE GENOMIC DNA]</scope>
</reference>
<dbReference type="EMBL" id="CAXAMN010002836">
    <property type="protein sequence ID" value="CAK9001544.1"/>
    <property type="molecule type" value="Genomic_DNA"/>
</dbReference>
<evidence type="ECO:0000313" key="4">
    <source>
        <dbReference type="EMBL" id="CAK9001544.1"/>
    </source>
</evidence>
<dbReference type="Proteomes" id="UP001642484">
    <property type="component" value="Unassembled WGS sequence"/>
</dbReference>
<dbReference type="PANTHER" id="PTHR47936">
    <property type="entry name" value="PPR_LONG DOMAIN-CONTAINING PROTEIN"/>
    <property type="match status" value="1"/>
</dbReference>
<feature type="chain" id="PRO_5045744615" description="Pentatricopeptide repeat-containing protein, chloroplastic" evidence="3">
    <location>
        <begin position="20"/>
        <end position="743"/>
    </location>
</feature>
<evidence type="ECO:0000256" key="1">
    <source>
        <dbReference type="ARBA" id="ARBA00022737"/>
    </source>
</evidence>
<comment type="caution">
    <text evidence="4">The sequence shown here is derived from an EMBL/GenBank/DDBJ whole genome shotgun (WGS) entry which is preliminary data.</text>
</comment>
<accession>A0ABP0IJQ8</accession>
<dbReference type="PROSITE" id="PS51375">
    <property type="entry name" value="PPR"/>
    <property type="match status" value="1"/>
</dbReference>
<evidence type="ECO:0008006" key="6">
    <source>
        <dbReference type="Google" id="ProtNLM"/>
    </source>
</evidence>
<keyword evidence="1" id="KW-0677">Repeat</keyword>
<dbReference type="InterPro" id="IPR002885">
    <property type="entry name" value="PPR_rpt"/>
</dbReference>
<feature type="signal peptide" evidence="3">
    <location>
        <begin position="1"/>
        <end position="19"/>
    </location>
</feature>
<feature type="repeat" description="PPR" evidence="2">
    <location>
        <begin position="355"/>
        <end position="389"/>
    </location>
</feature>
<name>A0ABP0IJQ8_9DINO</name>
<evidence type="ECO:0000256" key="2">
    <source>
        <dbReference type="PROSITE-ProRule" id="PRU00708"/>
    </source>
</evidence>
<evidence type="ECO:0000313" key="5">
    <source>
        <dbReference type="Proteomes" id="UP001642484"/>
    </source>
</evidence>
<dbReference type="Gene3D" id="1.25.40.10">
    <property type="entry name" value="Tetratricopeptide repeat domain"/>
    <property type="match status" value="2"/>
</dbReference>
<evidence type="ECO:0000256" key="3">
    <source>
        <dbReference type="SAM" id="SignalP"/>
    </source>
</evidence>
<gene>
    <name evidence="4" type="ORF">CCMP2556_LOCUS6519</name>
</gene>